<protein>
    <submittedName>
        <fullName evidence="1">Zinc-regulated TonB-dependent outer membrane receptor</fullName>
    </submittedName>
</protein>
<gene>
    <name evidence="1" type="ORF">MNODULE_14170</name>
</gene>
<organism evidence="1 2">
    <name type="scientific">Candidatus Manganitrophus noduliformans</name>
    <dbReference type="NCBI Taxonomy" id="2606439"/>
    <lineage>
        <taxon>Bacteria</taxon>
        <taxon>Pseudomonadati</taxon>
        <taxon>Nitrospirota</taxon>
        <taxon>Nitrospiria</taxon>
        <taxon>Candidatus Troglogloeales</taxon>
        <taxon>Candidatus Manganitrophaceae</taxon>
        <taxon>Candidatus Manganitrophus</taxon>
    </lineage>
</organism>
<accession>A0A7X6IBW8</accession>
<dbReference type="Gene3D" id="2.40.160.10">
    <property type="entry name" value="Porin"/>
    <property type="match status" value="1"/>
</dbReference>
<dbReference type="InterPro" id="IPR023614">
    <property type="entry name" value="Porin_dom_sf"/>
</dbReference>
<keyword evidence="2" id="KW-1185">Reference proteome</keyword>
<comment type="caution">
    <text evidence="1">The sequence shown here is derived from an EMBL/GenBank/DDBJ whole genome shotgun (WGS) entry which is preliminary data.</text>
</comment>
<keyword evidence="1" id="KW-0675">Receptor</keyword>
<reference evidence="1 2" key="1">
    <citation type="journal article" date="2020" name="Nature">
        <title>Bacterial chemolithoautotrophy via manganese oxidation.</title>
        <authorList>
            <person name="Yu H."/>
            <person name="Leadbetter J.R."/>
        </authorList>
    </citation>
    <scope>NUCLEOTIDE SEQUENCE [LARGE SCALE GENOMIC DNA]</scope>
    <source>
        <strain evidence="1 2">Mn-1</strain>
    </source>
</reference>
<name>A0A7X6IBW8_9BACT</name>
<evidence type="ECO:0000313" key="2">
    <source>
        <dbReference type="Proteomes" id="UP000534783"/>
    </source>
</evidence>
<dbReference type="SUPFAM" id="SSF56935">
    <property type="entry name" value="Porins"/>
    <property type="match status" value="1"/>
</dbReference>
<proteinExistence type="predicted"/>
<evidence type="ECO:0000313" key="1">
    <source>
        <dbReference type="EMBL" id="NKE71890.1"/>
    </source>
</evidence>
<dbReference type="Proteomes" id="UP000534783">
    <property type="component" value="Unassembled WGS sequence"/>
</dbReference>
<sequence>MMRSILFALILFGAILGIALPARSAQTFNPEISLDGLFSAATFSDPDHLQFGAHDPNKRGFTLQNLELTLAGNVDPYFRGEAHLIFGLEDGESFIEVEEAFLTTLSLPYGLQIMGGQFFTRFGRQNPLHPHAWDFADQNIINTLMFGGDGLRSPGIQLSALLPLPFYLELIGSAQNAEGETATSFLFAPGETFAGRPILERDVHDEGDLLYLSRIKTSLDLSESVTLVAGTSHLFGPNGTGENTSTRIHGVDLFVKWKPLTADHGWPFVTFQGEAMRRSYEAGEATLDDGTVLSGEKFKTDGFYIQSLYGFKRRWVAGIRYEQADATDPVDPASGERWRASSNLTFYPSEFSKIRLQYNYDKSDDRDDPIHAVFIQYEFLIGAHGAHTF</sequence>
<dbReference type="EMBL" id="VTOW01000002">
    <property type="protein sequence ID" value="NKE71890.1"/>
    <property type="molecule type" value="Genomic_DNA"/>
</dbReference>
<dbReference type="RefSeq" id="WP_168060932.1">
    <property type="nucleotide sequence ID" value="NZ_VTOW01000002.1"/>
</dbReference>
<dbReference type="AlphaFoldDB" id="A0A7X6IBW8"/>